<accession>A0A8J2SQQ5</accession>
<feature type="region of interest" description="Disordered" evidence="1">
    <location>
        <begin position="287"/>
        <end position="322"/>
    </location>
</feature>
<dbReference type="Gene3D" id="1.10.2000.10">
    <property type="entry name" value="Frizzled cysteine-rich domain"/>
    <property type="match status" value="1"/>
</dbReference>
<evidence type="ECO:0000256" key="2">
    <source>
        <dbReference type="SAM" id="SignalP"/>
    </source>
</evidence>
<reference evidence="3" key="1">
    <citation type="submission" date="2021-11" db="EMBL/GenBank/DDBJ databases">
        <authorList>
            <consortium name="Genoscope - CEA"/>
            <person name="William W."/>
        </authorList>
    </citation>
    <scope>NUCLEOTIDE SEQUENCE</scope>
</reference>
<name>A0A8J2SQQ5_9STRA</name>
<dbReference type="OrthoDB" id="188771at2759"/>
<organism evidence="3 4">
    <name type="scientific">Pelagomonas calceolata</name>
    <dbReference type="NCBI Taxonomy" id="35677"/>
    <lineage>
        <taxon>Eukaryota</taxon>
        <taxon>Sar</taxon>
        <taxon>Stramenopiles</taxon>
        <taxon>Ochrophyta</taxon>
        <taxon>Pelagophyceae</taxon>
        <taxon>Pelagomonadales</taxon>
        <taxon>Pelagomonadaceae</taxon>
        <taxon>Pelagomonas</taxon>
    </lineage>
</organism>
<sequence>MAAPPWATLALLATTARACVLHGTDSGVCDFKLDPAYADPARGWTTEDTRAYRFYHMPYCGRYVRYPACVPAMEPVNRTSPDGKLTRRMEYEAGGSQPNDKAYEWLMGDEGTRAEAEIYGQAVGAPEITAESEGKVVGDDVIYAYEGRIPPDMEHPEGRFYGHTTRNKDFWVRRATFHIIDDRLNEESTIRCRVREGTDVKFDMSGQRMARGKDCNRMYETADPCEHNLSPCVNKYGEGSCEGVDADRCEGKDPFNPNGGPTCGRGGRNSGCRGWPIEPRMSLVVAKGHGEADTDERCRGEAGERSRSNPDKVNKDKEPMEKGSIQCPGGNTCQKAFRAYFCYLNFPRCYWDDRTDEMKSVPLCRSACKNFFKACNYDKSLWRCGRSEWMNGNEPEDFAAYGRYMRDFFPGQPFRNSYKSRGYRNIHGRCTPGVPDDELGYRGPFEVRKDEDKEDVEEQRRLGEANETALDRRRGRFYAWLEGMGVV</sequence>
<feature type="compositionally biased region" description="Basic and acidic residues" evidence="1">
    <location>
        <begin position="288"/>
        <end position="321"/>
    </location>
</feature>
<gene>
    <name evidence="3" type="ORF">PECAL_4P23690</name>
</gene>
<keyword evidence="4" id="KW-1185">Reference proteome</keyword>
<dbReference type="InterPro" id="IPR036790">
    <property type="entry name" value="Frizzled_dom_sf"/>
</dbReference>
<dbReference type="Proteomes" id="UP000789595">
    <property type="component" value="Unassembled WGS sequence"/>
</dbReference>
<proteinExistence type="predicted"/>
<evidence type="ECO:0000313" key="3">
    <source>
        <dbReference type="EMBL" id="CAH0375050.1"/>
    </source>
</evidence>
<evidence type="ECO:0000313" key="4">
    <source>
        <dbReference type="Proteomes" id="UP000789595"/>
    </source>
</evidence>
<keyword evidence="2" id="KW-0732">Signal</keyword>
<comment type="caution">
    <text evidence="3">The sequence shown here is derived from an EMBL/GenBank/DDBJ whole genome shotgun (WGS) entry which is preliminary data.</text>
</comment>
<evidence type="ECO:0000256" key="1">
    <source>
        <dbReference type="SAM" id="MobiDB-lite"/>
    </source>
</evidence>
<dbReference type="AlphaFoldDB" id="A0A8J2SQQ5"/>
<dbReference type="EMBL" id="CAKKNE010000004">
    <property type="protein sequence ID" value="CAH0375050.1"/>
    <property type="molecule type" value="Genomic_DNA"/>
</dbReference>
<feature type="signal peptide" evidence="2">
    <location>
        <begin position="1"/>
        <end position="18"/>
    </location>
</feature>
<protein>
    <recommendedName>
        <fullName evidence="5">FZ domain-containing protein</fullName>
    </recommendedName>
</protein>
<evidence type="ECO:0008006" key="5">
    <source>
        <dbReference type="Google" id="ProtNLM"/>
    </source>
</evidence>
<feature type="chain" id="PRO_5035173851" description="FZ domain-containing protein" evidence="2">
    <location>
        <begin position="19"/>
        <end position="487"/>
    </location>
</feature>